<accession>A0A1I6KC18</accession>
<organism evidence="1 2">
    <name type="scientific">Halomicrobium zhouii</name>
    <dbReference type="NCBI Taxonomy" id="767519"/>
    <lineage>
        <taxon>Archaea</taxon>
        <taxon>Methanobacteriati</taxon>
        <taxon>Methanobacteriota</taxon>
        <taxon>Stenosarchaea group</taxon>
        <taxon>Halobacteria</taxon>
        <taxon>Halobacteriales</taxon>
        <taxon>Haloarculaceae</taxon>
        <taxon>Halomicrobium</taxon>
    </lineage>
</organism>
<dbReference type="Proteomes" id="UP000199062">
    <property type="component" value="Unassembled WGS sequence"/>
</dbReference>
<keyword evidence="2" id="KW-1185">Reference proteome</keyword>
<dbReference type="InterPro" id="IPR011330">
    <property type="entry name" value="Glyco_hydro/deAcase_b/a-brl"/>
</dbReference>
<dbReference type="RefSeq" id="WP_089813631.1">
    <property type="nucleotide sequence ID" value="NZ_FOZK01000001.1"/>
</dbReference>
<name>A0A1I6KC18_9EURY</name>
<evidence type="ECO:0000313" key="2">
    <source>
        <dbReference type="Proteomes" id="UP000199062"/>
    </source>
</evidence>
<dbReference type="EMBL" id="FOZK01000001">
    <property type="protein sequence ID" value="SFR88835.1"/>
    <property type="molecule type" value="Genomic_DNA"/>
</dbReference>
<gene>
    <name evidence="1" type="ORF">SAMN05216559_0541</name>
</gene>
<dbReference type="OrthoDB" id="10436at2157"/>
<dbReference type="STRING" id="767519.SAMN05216559_0541"/>
<protein>
    <submittedName>
        <fullName evidence="1">Polysaccharide deacetylase</fullName>
    </submittedName>
</protein>
<dbReference type="SUPFAM" id="SSF88713">
    <property type="entry name" value="Glycoside hydrolase/deacetylase"/>
    <property type="match status" value="1"/>
</dbReference>
<dbReference type="GO" id="GO:0005975">
    <property type="term" value="P:carbohydrate metabolic process"/>
    <property type="evidence" value="ECO:0007669"/>
    <property type="project" value="InterPro"/>
</dbReference>
<dbReference type="AlphaFoldDB" id="A0A1I6KC18"/>
<evidence type="ECO:0000313" key="1">
    <source>
        <dbReference type="EMBL" id="SFR88835.1"/>
    </source>
</evidence>
<reference evidence="1 2" key="1">
    <citation type="submission" date="2016-10" db="EMBL/GenBank/DDBJ databases">
        <authorList>
            <person name="de Groot N.N."/>
        </authorList>
    </citation>
    <scope>NUCLEOTIDE SEQUENCE [LARGE SCALE GENOMIC DNA]</scope>
    <source>
        <strain evidence="1 2">CGMCC 1.10457</strain>
    </source>
</reference>
<proteinExistence type="predicted"/>
<sequence length="308" mass="34069">MGSVVISLDAELGWGFHHERPLPAARIRDARSAWTDLLGLFDEYEIPATWAVVGHLFLEDCAGGHTNHPAGSQCCVDAPAGIPRDDAWFANGLVDQVADADADHELASHGFSHVHFAHERMNRDLAESECAAAAETLAPYGTEPRSFVFPVNEVGYRELLAEHGFACYRGSAPADRGPVEKLWNGLRTRNSPPIVRPAVDEYGLVNVPASLYLFCFEGLVRRIIEGVHDDPIVDAVRLGIEALRETDGVLHLWLHPHNVVDEHDRERMKRVLATVDRARRETDVTVETMGDVARRVRNDEPASKPSIV</sequence>
<dbReference type="Gene3D" id="3.20.20.370">
    <property type="entry name" value="Glycoside hydrolase/deacetylase"/>
    <property type="match status" value="1"/>
</dbReference>